<reference evidence="2 3" key="1">
    <citation type="submission" date="2018-08" db="EMBL/GenBank/DDBJ databases">
        <title>Bacillus jemisoniae sp. nov., Bacillus chryseoplanitiae sp. nov., Bacillus resnikiae sp. nov., and Bacillus frankliniae sp. nov., isolated from Viking spacecraft and associated surfaces.</title>
        <authorList>
            <person name="Seuylemezian A."/>
            <person name="Vaishampayan P."/>
        </authorList>
    </citation>
    <scope>NUCLEOTIDE SEQUENCE [LARGE SCALE GENOMIC DNA]</scope>
    <source>
        <strain evidence="2 3">JJ-247</strain>
    </source>
</reference>
<gene>
    <name evidence="2" type="ORF">D1970_09000</name>
</gene>
<dbReference type="EMBL" id="QWVT01000015">
    <property type="protein sequence ID" value="RID85682.1"/>
    <property type="molecule type" value="Genomic_DNA"/>
</dbReference>
<dbReference type="OrthoDB" id="9897285at2"/>
<proteinExistence type="predicted"/>
<feature type="region of interest" description="Disordered" evidence="1">
    <location>
        <begin position="33"/>
        <end position="66"/>
    </location>
</feature>
<accession>A0A398B769</accession>
<name>A0A398B769_9BACI</name>
<sequence>MKKPLIGLVGVLLAGGVIGLSALAYDANTKENAEEANVESKTDDANSQSNLESEPPAPPTERTVDTGGEYPWNFLGVKAQKDAVYSGGQVYLMSDAPALEEQALGYLNNPVGDPENIVENYVAFGDQLALLVADLQDFYPDDKDYFLAISQAADALKSNNPDVAKDKIEEAKLLR</sequence>
<keyword evidence="3" id="KW-1185">Reference proteome</keyword>
<organism evidence="2 3">
    <name type="scientific">Mesobacillus zeae</name>
    <dbReference type="NCBI Taxonomy" id="1917180"/>
    <lineage>
        <taxon>Bacteria</taxon>
        <taxon>Bacillati</taxon>
        <taxon>Bacillota</taxon>
        <taxon>Bacilli</taxon>
        <taxon>Bacillales</taxon>
        <taxon>Bacillaceae</taxon>
        <taxon>Mesobacillus</taxon>
    </lineage>
</organism>
<protein>
    <submittedName>
        <fullName evidence="2">Uncharacterized protein</fullName>
    </submittedName>
</protein>
<evidence type="ECO:0000256" key="1">
    <source>
        <dbReference type="SAM" id="MobiDB-lite"/>
    </source>
</evidence>
<dbReference type="AlphaFoldDB" id="A0A398B769"/>
<feature type="compositionally biased region" description="Basic and acidic residues" evidence="1">
    <location>
        <begin position="33"/>
        <end position="44"/>
    </location>
</feature>
<evidence type="ECO:0000313" key="2">
    <source>
        <dbReference type="EMBL" id="RID85682.1"/>
    </source>
</evidence>
<comment type="caution">
    <text evidence="2">The sequence shown here is derived from an EMBL/GenBank/DDBJ whole genome shotgun (WGS) entry which is preliminary data.</text>
</comment>
<dbReference type="RefSeq" id="WP_119112535.1">
    <property type="nucleotide sequence ID" value="NZ_CBCSEO010000002.1"/>
</dbReference>
<evidence type="ECO:0000313" key="3">
    <source>
        <dbReference type="Proteomes" id="UP000265816"/>
    </source>
</evidence>
<dbReference type="Proteomes" id="UP000265816">
    <property type="component" value="Unassembled WGS sequence"/>
</dbReference>